<comment type="caution">
    <text evidence="5">The sequence shown here is derived from an EMBL/GenBank/DDBJ whole genome shotgun (WGS) entry which is preliminary data.</text>
</comment>
<evidence type="ECO:0008006" key="7">
    <source>
        <dbReference type="Google" id="ProtNLM"/>
    </source>
</evidence>
<organism evidence="5 6">
    <name type="scientific">Aquimarina addita</name>
    <dbReference type="NCBI Taxonomy" id="870485"/>
    <lineage>
        <taxon>Bacteria</taxon>
        <taxon>Pseudomonadati</taxon>
        <taxon>Bacteroidota</taxon>
        <taxon>Flavobacteriia</taxon>
        <taxon>Flavobacteriales</taxon>
        <taxon>Flavobacteriaceae</taxon>
        <taxon>Aquimarina</taxon>
    </lineage>
</organism>
<dbReference type="RefSeq" id="WP_344927849.1">
    <property type="nucleotide sequence ID" value="NZ_BAABCW010000009.1"/>
</dbReference>
<evidence type="ECO:0000256" key="2">
    <source>
        <dbReference type="ARBA" id="ARBA00023136"/>
    </source>
</evidence>
<evidence type="ECO:0000313" key="6">
    <source>
        <dbReference type="Proteomes" id="UP001500459"/>
    </source>
</evidence>
<gene>
    <name evidence="5" type="ORF">GCM10022393_24880</name>
</gene>
<keyword evidence="3" id="KW-0998">Cell outer membrane</keyword>
<keyword evidence="6" id="KW-1185">Reference proteome</keyword>
<dbReference type="SUPFAM" id="SSF49464">
    <property type="entry name" value="Carboxypeptidase regulatory domain-like"/>
    <property type="match status" value="1"/>
</dbReference>
<evidence type="ECO:0000256" key="1">
    <source>
        <dbReference type="ARBA" id="ARBA00004442"/>
    </source>
</evidence>
<keyword evidence="2" id="KW-0472">Membrane</keyword>
<evidence type="ECO:0000256" key="4">
    <source>
        <dbReference type="SAM" id="SignalP"/>
    </source>
</evidence>
<dbReference type="InterPro" id="IPR008969">
    <property type="entry name" value="CarboxyPept-like_regulatory"/>
</dbReference>
<accession>A0ABP6ULY9</accession>
<sequence length="951" mass="108260">MNHHFCIKYIFIFCFIFSSSLIAQTGTITGTITGILRGPDGLPLSGVSINSENFNAVSISDKKGAYSIYCSVGDILEFTHYGMETKVVKVSLDLFEHGKSMAFNRQEPVTNIYSTAYKKAIQQSTKPTHTVPDIKDSPREYEGPFNFQYNRIKYLEARKDTVALTYFAPDIFYEIGATSNTNFQFVQQKNLPQLQNTYSQGRPSNGQLTYFGPQTGESFSYGPAIASLAYSNTPNIYDQNGTLLPANSNNPGPAKPYDNTLFLTTTKISNRAFFNISTNTNFLGFDYRNERNQDLYGRENSHFNQFEVRYKHQKRNPKKMFWDAFIKYGEVVDNQPNINGFQNNLLLNLWATPASFDIQQGTTLPDNTQRSFSPDQFNNPNWLLEKNRNQTRNNSLIGSLQNNFELSSSVEIKTNLNYTHARNDQRFGLLQNTVGFIEGYSSDKQINNDAFNANLTFSLQENFDGFEIHFTSITDYKYDQLSYSLTENTGFDEVTFTNPITTFTQHQRLTRNTFHLQNKIKYKNYNLHTTVTLANHSFISSIQNTTWFQPSILVRLDLDPIINSSLFSRLFVTASTSFDTNDIPLFYKNQSHNSLLFTPETSFSYTANNDLFITDDVLLEEKQNYELSVDTSINLLHGQFDIDLTYYNNLTKKSVFPVYEQNQFQLDNVADITNQGFEFDLTAYLFKYRELSYTPGIVFSTYRTKVTRILNEKERIPIAGFSTVSKNLIVGQPAGVLVGSAYARNENNEIIIDDEGFPLVATTDKIIGDPIPDFNLGFSNSFTWKRIHLDFLIDFQKGGDIWNGTQNVLNYLGTSQQSALQRNTTGFIFNGVTQQGETNTRPVDFANPNTDVLNNRFVRYGLEGVAEDAIEDGSYLNLKSIQLAYDIKKEDDSHLMREIRIALYGKNLFTWSKFDGASPYSSLFGTTSGRGINFFNTPIISEIGIQLNIKI</sequence>
<feature type="signal peptide" evidence="4">
    <location>
        <begin position="1"/>
        <end position="23"/>
    </location>
</feature>
<dbReference type="InterPro" id="IPR036942">
    <property type="entry name" value="Beta-barrel_TonB_sf"/>
</dbReference>
<evidence type="ECO:0000256" key="3">
    <source>
        <dbReference type="ARBA" id="ARBA00023237"/>
    </source>
</evidence>
<dbReference type="Gene3D" id="2.40.170.20">
    <property type="entry name" value="TonB-dependent receptor, beta-barrel domain"/>
    <property type="match status" value="1"/>
</dbReference>
<evidence type="ECO:0000313" key="5">
    <source>
        <dbReference type="EMBL" id="GAA3510450.1"/>
    </source>
</evidence>
<keyword evidence="4" id="KW-0732">Signal</keyword>
<feature type="chain" id="PRO_5046178273" description="TonB-dependent receptor" evidence="4">
    <location>
        <begin position="24"/>
        <end position="951"/>
    </location>
</feature>
<name>A0ABP6ULY9_9FLAO</name>
<comment type="subcellular location">
    <subcellularLocation>
        <location evidence="1">Cell outer membrane</location>
    </subcellularLocation>
</comment>
<protein>
    <recommendedName>
        <fullName evidence="7">TonB-dependent receptor</fullName>
    </recommendedName>
</protein>
<dbReference type="SUPFAM" id="SSF56935">
    <property type="entry name" value="Porins"/>
    <property type="match status" value="1"/>
</dbReference>
<dbReference type="EMBL" id="BAABCW010000009">
    <property type="protein sequence ID" value="GAA3510450.1"/>
    <property type="molecule type" value="Genomic_DNA"/>
</dbReference>
<dbReference type="Proteomes" id="UP001500459">
    <property type="component" value="Unassembled WGS sequence"/>
</dbReference>
<proteinExistence type="predicted"/>
<reference evidence="6" key="1">
    <citation type="journal article" date="2019" name="Int. J. Syst. Evol. Microbiol.">
        <title>The Global Catalogue of Microorganisms (GCM) 10K type strain sequencing project: providing services to taxonomists for standard genome sequencing and annotation.</title>
        <authorList>
            <consortium name="The Broad Institute Genomics Platform"/>
            <consortium name="The Broad Institute Genome Sequencing Center for Infectious Disease"/>
            <person name="Wu L."/>
            <person name="Ma J."/>
        </authorList>
    </citation>
    <scope>NUCLEOTIDE SEQUENCE [LARGE SCALE GENOMIC DNA]</scope>
    <source>
        <strain evidence="6">JCM 17106</strain>
    </source>
</reference>